<evidence type="ECO:0000256" key="1">
    <source>
        <dbReference type="SAM" id="MobiDB-lite"/>
    </source>
</evidence>
<feature type="region of interest" description="Disordered" evidence="1">
    <location>
        <begin position="519"/>
        <end position="550"/>
    </location>
</feature>
<reference evidence="2 3" key="1">
    <citation type="submission" date="2022-03" db="EMBL/GenBank/DDBJ databases">
        <authorList>
            <person name="Nunn A."/>
            <person name="Chopra R."/>
            <person name="Nunn A."/>
            <person name="Contreras Garrido A."/>
        </authorList>
    </citation>
    <scope>NUCLEOTIDE SEQUENCE [LARGE SCALE GENOMIC DNA]</scope>
</reference>
<keyword evidence="3" id="KW-1185">Reference proteome</keyword>
<dbReference type="AlphaFoldDB" id="A0AAU9STS4"/>
<protein>
    <submittedName>
        <fullName evidence="2">Uncharacterized protein</fullName>
    </submittedName>
</protein>
<evidence type="ECO:0000313" key="3">
    <source>
        <dbReference type="Proteomes" id="UP000836841"/>
    </source>
</evidence>
<feature type="compositionally biased region" description="Polar residues" evidence="1">
    <location>
        <begin position="51"/>
        <end position="62"/>
    </location>
</feature>
<feature type="compositionally biased region" description="Acidic residues" evidence="1">
    <location>
        <begin position="28"/>
        <end position="39"/>
    </location>
</feature>
<feature type="compositionally biased region" description="Basic and acidic residues" evidence="1">
    <location>
        <begin position="8"/>
        <end position="21"/>
    </location>
</feature>
<sequence length="550" mass="62471">MAGFPPDKPFKPVEEEDRAEKSVPAITTEEEVVEEERTEEDEHKEEAFGSSLDSDPNNSVPNRSIEDNESDEENENPQQDSITSTRIRGSTSSTTDQNLRLVHRSGAQMSEVMMPPEENDGSTDSLIPQPLPPNPSVDQNRWSDRGSTSFKNEQNQSLHLPNRYGPLEENLGFGGSVSAQPPYQNQIRGRDQTMNQPQRFKVPNRGSVQNDSNQSFGVVQQLQQQRHNAAGFDPNGAPWEPQITRPLMPNQNTFRGPARVDRSYATWIRGQIINQQQRMVMREMQDQNHFNQTFGMQQQVQIGPSVVPVQAPMRPMMHNQDQVVPYLVPGQAPMRPMMYNQGQGQIVPYVYMTMMQQDHVVPYLVPCQAPMRPVMYSQEQDQNVPNGVPFQALMRPMMYNQGQGQIVPYVYPRLNQMRPRMQQGHVVPFLVRGQAPVRPMMYNQEQDQIVPNGVPFQAPMMYNQEQVVPFLSPAQAPSRPMMFNQQQQINQGQHFGFPIEINYHQAFPNTAAASRPALNRPQMQQLQPQTQQPMQSHGFNAGPSSGQSQD</sequence>
<feature type="compositionally biased region" description="Low complexity" evidence="1">
    <location>
        <begin position="521"/>
        <end position="535"/>
    </location>
</feature>
<organism evidence="2 3">
    <name type="scientific">Thlaspi arvense</name>
    <name type="common">Field penny-cress</name>
    <dbReference type="NCBI Taxonomy" id="13288"/>
    <lineage>
        <taxon>Eukaryota</taxon>
        <taxon>Viridiplantae</taxon>
        <taxon>Streptophyta</taxon>
        <taxon>Embryophyta</taxon>
        <taxon>Tracheophyta</taxon>
        <taxon>Spermatophyta</taxon>
        <taxon>Magnoliopsida</taxon>
        <taxon>eudicotyledons</taxon>
        <taxon>Gunneridae</taxon>
        <taxon>Pentapetalae</taxon>
        <taxon>rosids</taxon>
        <taxon>malvids</taxon>
        <taxon>Brassicales</taxon>
        <taxon>Brassicaceae</taxon>
        <taxon>Thlaspideae</taxon>
        <taxon>Thlaspi</taxon>
    </lineage>
</organism>
<feature type="compositionally biased region" description="Polar residues" evidence="1">
    <location>
        <begin position="136"/>
        <end position="159"/>
    </location>
</feature>
<accession>A0AAU9STS4</accession>
<evidence type="ECO:0000313" key="2">
    <source>
        <dbReference type="EMBL" id="CAH2071793.1"/>
    </source>
</evidence>
<dbReference type="Proteomes" id="UP000836841">
    <property type="component" value="Chromosome 6"/>
</dbReference>
<gene>
    <name evidence="2" type="ORF">TAV2_LOCUS19977</name>
</gene>
<feature type="region of interest" description="Disordered" evidence="1">
    <location>
        <begin position="1"/>
        <end position="184"/>
    </location>
</feature>
<name>A0AAU9STS4_THLAR</name>
<feature type="compositionally biased region" description="Low complexity" evidence="1">
    <location>
        <begin position="81"/>
        <end position="95"/>
    </location>
</feature>
<dbReference type="EMBL" id="OU466862">
    <property type="protein sequence ID" value="CAH2071793.1"/>
    <property type="molecule type" value="Genomic_DNA"/>
</dbReference>
<proteinExistence type="predicted"/>